<dbReference type="Proteomes" id="UP001401887">
    <property type="component" value="Unassembled WGS sequence"/>
</dbReference>
<protein>
    <recommendedName>
        <fullName evidence="3">PilN biogenesis protein dimerization domain-containing protein</fullName>
    </recommendedName>
</protein>
<evidence type="ECO:0000313" key="4">
    <source>
        <dbReference type="EMBL" id="GAA5512619.1"/>
    </source>
</evidence>
<feature type="domain" description="PilN biogenesis protein dimerization" evidence="3">
    <location>
        <begin position="97"/>
        <end position="198"/>
    </location>
</feature>
<evidence type="ECO:0000259" key="3">
    <source>
        <dbReference type="Pfam" id="PF18222"/>
    </source>
</evidence>
<accession>A0ABP9W5G7</accession>
<dbReference type="InterPro" id="IPR040888">
    <property type="entry name" value="PilN_bio_d"/>
</dbReference>
<organism evidence="4 5">
    <name type="scientific">Deinococcus carri</name>
    <dbReference type="NCBI Taxonomy" id="1211323"/>
    <lineage>
        <taxon>Bacteria</taxon>
        <taxon>Thermotogati</taxon>
        <taxon>Deinococcota</taxon>
        <taxon>Deinococci</taxon>
        <taxon>Deinococcales</taxon>
        <taxon>Deinococcaceae</taxon>
        <taxon>Deinococcus</taxon>
    </lineage>
</organism>
<feature type="region of interest" description="Disordered" evidence="1">
    <location>
        <begin position="201"/>
        <end position="235"/>
    </location>
</feature>
<keyword evidence="2" id="KW-0812">Transmembrane</keyword>
<dbReference type="RefSeq" id="WP_345462806.1">
    <property type="nucleotide sequence ID" value="NZ_BAABRP010000003.1"/>
</dbReference>
<evidence type="ECO:0000256" key="2">
    <source>
        <dbReference type="SAM" id="Phobius"/>
    </source>
</evidence>
<dbReference type="Pfam" id="PF18222">
    <property type="entry name" value="PilN_bio_d"/>
    <property type="match status" value="1"/>
</dbReference>
<name>A0ABP9W5G7_9DEIO</name>
<evidence type="ECO:0000256" key="1">
    <source>
        <dbReference type="SAM" id="MobiDB-lite"/>
    </source>
</evidence>
<sequence length="235" mass="24772">MIEINLLPQQERRRSQPDAWRYATYALLPLTAAAILIPELLVGSQVSRLRGEQDRLNGEIAALTPAKQEYDRLLATQRTLEDVTAVAEQLRNGKTYWTNDVATFSAQLPRGGGVAITSMNVKPLDAGALASKQQGGIYAGKNVVREFDLAGTARSQQSVINFLNAYENSPNFAVDFRSLGQEGDTGRYTFAASVGLVGEPGTQTTGAAPADPAGSATPAAAPAAPATPAGGSNVR</sequence>
<dbReference type="PANTHER" id="PTHR40278">
    <property type="entry name" value="DNA UTILIZATION PROTEIN HOFN"/>
    <property type="match status" value="1"/>
</dbReference>
<keyword evidence="5" id="KW-1185">Reference proteome</keyword>
<proteinExistence type="predicted"/>
<reference evidence="4 5" key="1">
    <citation type="submission" date="2024-02" db="EMBL/GenBank/DDBJ databases">
        <title>Deinococcus carri NBRC 110142.</title>
        <authorList>
            <person name="Ichikawa N."/>
            <person name="Katano-Makiyama Y."/>
            <person name="Hidaka K."/>
        </authorList>
    </citation>
    <scope>NUCLEOTIDE SEQUENCE [LARGE SCALE GENOMIC DNA]</scope>
    <source>
        <strain evidence="4 5">NBRC 110142</strain>
    </source>
</reference>
<feature type="transmembrane region" description="Helical" evidence="2">
    <location>
        <begin position="22"/>
        <end position="42"/>
    </location>
</feature>
<dbReference type="InterPro" id="IPR052534">
    <property type="entry name" value="Extracell_DNA_Util/SecSys_Comp"/>
</dbReference>
<dbReference type="PANTHER" id="PTHR40278:SF1">
    <property type="entry name" value="DNA UTILIZATION PROTEIN HOFN"/>
    <property type="match status" value="1"/>
</dbReference>
<dbReference type="Gene3D" id="3.30.70.2830">
    <property type="match status" value="1"/>
</dbReference>
<keyword evidence="2" id="KW-1133">Transmembrane helix</keyword>
<dbReference type="EMBL" id="BAABRP010000003">
    <property type="protein sequence ID" value="GAA5512619.1"/>
    <property type="molecule type" value="Genomic_DNA"/>
</dbReference>
<evidence type="ECO:0000313" key="5">
    <source>
        <dbReference type="Proteomes" id="UP001401887"/>
    </source>
</evidence>
<gene>
    <name evidence="4" type="ORF">Dcar01_01336</name>
</gene>
<keyword evidence="2" id="KW-0472">Membrane</keyword>
<comment type="caution">
    <text evidence="4">The sequence shown here is derived from an EMBL/GenBank/DDBJ whole genome shotgun (WGS) entry which is preliminary data.</text>
</comment>